<dbReference type="Proteomes" id="UP000050277">
    <property type="component" value="Unassembled WGS sequence"/>
</dbReference>
<dbReference type="STRING" id="70996.SE18_09960"/>
<dbReference type="Pfam" id="PF13439">
    <property type="entry name" value="Glyco_transf_4"/>
    <property type="match status" value="1"/>
</dbReference>
<evidence type="ECO:0000259" key="3">
    <source>
        <dbReference type="Pfam" id="PF13439"/>
    </source>
</evidence>
<protein>
    <submittedName>
        <fullName evidence="4">Glycosyl transferase family 1</fullName>
    </submittedName>
</protein>
<evidence type="ECO:0000259" key="2">
    <source>
        <dbReference type="Pfam" id="PF00534"/>
    </source>
</evidence>
<evidence type="ECO:0000313" key="5">
    <source>
        <dbReference type="Proteomes" id="UP000050277"/>
    </source>
</evidence>
<dbReference type="PATRIC" id="fig|70996.4.peg.4556"/>
<feature type="domain" description="Glycosyltransferase subfamily 4-like N-terminal" evidence="3">
    <location>
        <begin position="37"/>
        <end position="154"/>
    </location>
</feature>
<reference evidence="4 5" key="1">
    <citation type="submission" date="2015-07" db="EMBL/GenBank/DDBJ databases">
        <title>Whole genome sequence of Herpetosiphon geysericola DSM 7119.</title>
        <authorList>
            <person name="Hemp J."/>
            <person name="Ward L.M."/>
            <person name="Pace L.A."/>
            <person name="Fischer W.W."/>
        </authorList>
    </citation>
    <scope>NUCLEOTIDE SEQUENCE [LARGE SCALE GENOMIC DNA]</scope>
    <source>
        <strain evidence="4 5">DSM 7119</strain>
    </source>
</reference>
<feature type="domain" description="Glycosyl transferase family 1" evidence="2">
    <location>
        <begin position="229"/>
        <end position="320"/>
    </location>
</feature>
<dbReference type="EMBL" id="LGKP01000015">
    <property type="protein sequence ID" value="KPL88970.1"/>
    <property type="molecule type" value="Genomic_DNA"/>
</dbReference>
<keyword evidence="5" id="KW-1185">Reference proteome</keyword>
<dbReference type="GO" id="GO:0016757">
    <property type="term" value="F:glycosyltransferase activity"/>
    <property type="evidence" value="ECO:0007669"/>
    <property type="project" value="InterPro"/>
</dbReference>
<dbReference type="Gene3D" id="3.40.50.2000">
    <property type="entry name" value="Glycogen Phosphorylase B"/>
    <property type="match status" value="2"/>
</dbReference>
<keyword evidence="1 4" id="KW-0808">Transferase</keyword>
<proteinExistence type="predicted"/>
<dbReference type="CDD" id="cd03801">
    <property type="entry name" value="GT4_PimA-like"/>
    <property type="match status" value="1"/>
</dbReference>
<evidence type="ECO:0000256" key="1">
    <source>
        <dbReference type="ARBA" id="ARBA00022679"/>
    </source>
</evidence>
<sequence length="346" mass="38492">MLKPLYISPLGKGGVDIGIQNITRAMQRAGHQPSLRRLSHLFNFAPMAAKLALGRNWWQGHDLVQGRSRCAWALRAPGLPLVTTVHHIVTDPLLQPYSSPQQRLFYRLVEKTYDGLSVRLADEVICVSRYTQEQTRRTYGDRPTTVIYDGIDTEAFTPAPDFERTNDLPAHPVPIRLLFVGNRTRRKGFDLLPKIMDQLGPQYVLYYTESFQGVQAAPPHPQMVRIGTPDRDGLIAAYRSCDMLLFPARVEGFGIVAAEAGACGRPVITTNASALPEVVNHGETGLLCELDNVQAFVQAIQELGEDPARRLQMGQAARERVASNFGYAVLARKLEAVYRRALFGSN</sequence>
<dbReference type="PANTHER" id="PTHR46401">
    <property type="entry name" value="GLYCOSYLTRANSFERASE WBBK-RELATED"/>
    <property type="match status" value="1"/>
</dbReference>
<dbReference type="RefSeq" id="WP_054534292.1">
    <property type="nucleotide sequence ID" value="NZ_LGKP01000015.1"/>
</dbReference>
<dbReference type="Pfam" id="PF00534">
    <property type="entry name" value="Glycos_transf_1"/>
    <property type="match status" value="1"/>
</dbReference>
<dbReference type="GO" id="GO:0009103">
    <property type="term" value="P:lipopolysaccharide biosynthetic process"/>
    <property type="evidence" value="ECO:0007669"/>
    <property type="project" value="TreeGrafter"/>
</dbReference>
<evidence type="ECO:0000313" key="4">
    <source>
        <dbReference type="EMBL" id="KPL88970.1"/>
    </source>
</evidence>
<dbReference type="OrthoDB" id="9804196at2"/>
<comment type="caution">
    <text evidence="4">The sequence shown here is derived from an EMBL/GenBank/DDBJ whole genome shotgun (WGS) entry which is preliminary data.</text>
</comment>
<dbReference type="SUPFAM" id="SSF53756">
    <property type="entry name" value="UDP-Glycosyltransferase/glycogen phosphorylase"/>
    <property type="match status" value="1"/>
</dbReference>
<name>A0A0N8GSD2_9CHLR</name>
<dbReference type="InterPro" id="IPR028098">
    <property type="entry name" value="Glyco_trans_4-like_N"/>
</dbReference>
<gene>
    <name evidence="4" type="ORF">SE18_09960</name>
</gene>
<dbReference type="InterPro" id="IPR001296">
    <property type="entry name" value="Glyco_trans_1"/>
</dbReference>
<organism evidence="4 5">
    <name type="scientific">Herpetosiphon geysericola</name>
    <dbReference type="NCBI Taxonomy" id="70996"/>
    <lineage>
        <taxon>Bacteria</taxon>
        <taxon>Bacillati</taxon>
        <taxon>Chloroflexota</taxon>
        <taxon>Chloroflexia</taxon>
        <taxon>Herpetosiphonales</taxon>
        <taxon>Herpetosiphonaceae</taxon>
        <taxon>Herpetosiphon</taxon>
    </lineage>
</organism>
<accession>A0A0N8GSD2</accession>
<dbReference type="AlphaFoldDB" id="A0A0N8GSD2"/>
<dbReference type="PANTHER" id="PTHR46401:SF2">
    <property type="entry name" value="GLYCOSYLTRANSFERASE WBBK-RELATED"/>
    <property type="match status" value="1"/>
</dbReference>